<feature type="region of interest" description="Disordered" evidence="1">
    <location>
        <begin position="1"/>
        <end position="35"/>
    </location>
</feature>
<dbReference type="AlphaFoldDB" id="A0A834TBY9"/>
<feature type="compositionally biased region" description="Polar residues" evidence="1">
    <location>
        <begin position="9"/>
        <end position="20"/>
    </location>
</feature>
<protein>
    <submittedName>
        <fullName evidence="2">Uncharacterized protein</fullName>
    </submittedName>
</protein>
<reference evidence="2" key="1">
    <citation type="submission" date="2020-09" db="EMBL/GenBank/DDBJ databases">
        <title>Genome-Enabled Discovery of Anthraquinone Biosynthesis in Senna tora.</title>
        <authorList>
            <person name="Kang S.-H."/>
            <person name="Pandey R.P."/>
            <person name="Lee C.-M."/>
            <person name="Sim J.-S."/>
            <person name="Jeong J.-T."/>
            <person name="Choi B.-S."/>
            <person name="Jung M."/>
            <person name="Ginzburg D."/>
            <person name="Zhao K."/>
            <person name="Won S.Y."/>
            <person name="Oh T.-J."/>
            <person name="Yu Y."/>
            <person name="Kim N.-H."/>
            <person name="Lee O.R."/>
            <person name="Lee T.-H."/>
            <person name="Bashyal P."/>
            <person name="Kim T.-S."/>
            <person name="Lee W.-H."/>
            <person name="Kawkins C."/>
            <person name="Kim C.-K."/>
            <person name="Kim J.S."/>
            <person name="Ahn B.O."/>
            <person name="Rhee S.Y."/>
            <person name="Sohng J.K."/>
        </authorList>
    </citation>
    <scope>NUCLEOTIDE SEQUENCE</scope>
    <source>
        <tissue evidence="2">Leaf</tissue>
    </source>
</reference>
<dbReference type="Proteomes" id="UP000634136">
    <property type="component" value="Unassembled WGS sequence"/>
</dbReference>
<accession>A0A834TBY9</accession>
<gene>
    <name evidence="2" type="ORF">G2W53_024843</name>
</gene>
<keyword evidence="3" id="KW-1185">Reference proteome</keyword>
<name>A0A834TBY9_9FABA</name>
<proteinExistence type="predicted"/>
<evidence type="ECO:0000313" key="3">
    <source>
        <dbReference type="Proteomes" id="UP000634136"/>
    </source>
</evidence>
<organism evidence="2 3">
    <name type="scientific">Senna tora</name>
    <dbReference type="NCBI Taxonomy" id="362788"/>
    <lineage>
        <taxon>Eukaryota</taxon>
        <taxon>Viridiplantae</taxon>
        <taxon>Streptophyta</taxon>
        <taxon>Embryophyta</taxon>
        <taxon>Tracheophyta</taxon>
        <taxon>Spermatophyta</taxon>
        <taxon>Magnoliopsida</taxon>
        <taxon>eudicotyledons</taxon>
        <taxon>Gunneridae</taxon>
        <taxon>Pentapetalae</taxon>
        <taxon>rosids</taxon>
        <taxon>fabids</taxon>
        <taxon>Fabales</taxon>
        <taxon>Fabaceae</taxon>
        <taxon>Caesalpinioideae</taxon>
        <taxon>Cassia clade</taxon>
        <taxon>Senna</taxon>
    </lineage>
</organism>
<evidence type="ECO:0000256" key="1">
    <source>
        <dbReference type="SAM" id="MobiDB-lite"/>
    </source>
</evidence>
<dbReference type="EMBL" id="JAAIUW010000008">
    <property type="protein sequence ID" value="KAF7819388.1"/>
    <property type="molecule type" value="Genomic_DNA"/>
</dbReference>
<feature type="compositionally biased region" description="Basic and acidic residues" evidence="1">
    <location>
        <begin position="22"/>
        <end position="35"/>
    </location>
</feature>
<comment type="caution">
    <text evidence="2">The sequence shown here is derived from an EMBL/GenBank/DDBJ whole genome shotgun (WGS) entry which is preliminary data.</text>
</comment>
<sequence>MAYEYDLSSIPNGVTQSKTRPTIREEGETKSEAAK</sequence>
<evidence type="ECO:0000313" key="2">
    <source>
        <dbReference type="EMBL" id="KAF7819388.1"/>
    </source>
</evidence>